<dbReference type="GO" id="GO:0003677">
    <property type="term" value="F:DNA binding"/>
    <property type="evidence" value="ECO:0007669"/>
    <property type="project" value="UniProtKB-KW"/>
</dbReference>
<dbReference type="CDD" id="cd17932">
    <property type="entry name" value="DEXQc_UvrD"/>
    <property type="match status" value="1"/>
</dbReference>
<evidence type="ECO:0000259" key="13">
    <source>
        <dbReference type="PROSITE" id="PS51198"/>
    </source>
</evidence>
<dbReference type="InterPro" id="IPR014017">
    <property type="entry name" value="DNA_helicase_UvrD-like_C"/>
</dbReference>
<dbReference type="Gene3D" id="1.10.486.10">
    <property type="entry name" value="PCRA, domain 4"/>
    <property type="match status" value="1"/>
</dbReference>
<dbReference type="PANTHER" id="PTHR11070">
    <property type="entry name" value="UVRD / RECB / PCRA DNA HELICASE FAMILY MEMBER"/>
    <property type="match status" value="1"/>
</dbReference>
<evidence type="ECO:0000259" key="14">
    <source>
        <dbReference type="PROSITE" id="PS51217"/>
    </source>
</evidence>
<dbReference type="GO" id="GO:0005524">
    <property type="term" value="F:ATP binding"/>
    <property type="evidence" value="ECO:0007669"/>
    <property type="project" value="UniProtKB-UniRule"/>
</dbReference>
<dbReference type="Pfam" id="PF00580">
    <property type="entry name" value="UvrD-helicase"/>
    <property type="match status" value="1"/>
</dbReference>
<evidence type="ECO:0000256" key="9">
    <source>
        <dbReference type="ARBA" id="ARBA00034808"/>
    </source>
</evidence>
<evidence type="ECO:0000256" key="1">
    <source>
        <dbReference type="ARBA" id="ARBA00009922"/>
    </source>
</evidence>
<comment type="similarity">
    <text evidence="1">Belongs to the helicase family. UvrD subfamily.</text>
</comment>
<dbReference type="InterPro" id="IPR013986">
    <property type="entry name" value="DExx_box_DNA_helicase_dom_sf"/>
</dbReference>
<dbReference type="PROSITE" id="PS51198">
    <property type="entry name" value="UVRD_HELICASE_ATP_BIND"/>
    <property type="match status" value="1"/>
</dbReference>
<name>A0A5C6CUR9_9BACT</name>
<keyword evidence="7" id="KW-0413">Isomerase</keyword>
<accession>A0A5C6CUR9</accession>
<comment type="catalytic activity">
    <reaction evidence="11">
        <text>ATP + H2O = ADP + phosphate + H(+)</text>
        <dbReference type="Rhea" id="RHEA:13065"/>
        <dbReference type="ChEBI" id="CHEBI:15377"/>
        <dbReference type="ChEBI" id="CHEBI:15378"/>
        <dbReference type="ChEBI" id="CHEBI:30616"/>
        <dbReference type="ChEBI" id="CHEBI:43474"/>
        <dbReference type="ChEBI" id="CHEBI:456216"/>
        <dbReference type="EC" id="5.6.2.4"/>
    </reaction>
</comment>
<dbReference type="Pfam" id="PF13361">
    <property type="entry name" value="UvrD_C"/>
    <property type="match status" value="1"/>
</dbReference>
<evidence type="ECO:0000313" key="15">
    <source>
        <dbReference type="EMBL" id="TWU28168.1"/>
    </source>
</evidence>
<dbReference type="Proteomes" id="UP000318437">
    <property type="component" value="Unassembled WGS sequence"/>
</dbReference>
<evidence type="ECO:0000256" key="2">
    <source>
        <dbReference type="ARBA" id="ARBA00022741"/>
    </source>
</evidence>
<dbReference type="InterPro" id="IPR014016">
    <property type="entry name" value="UvrD-like_ATP-bd"/>
</dbReference>
<dbReference type="PROSITE" id="PS51217">
    <property type="entry name" value="UVRD_HELICASE_CTER"/>
    <property type="match status" value="1"/>
</dbReference>
<dbReference type="Gene3D" id="1.10.10.160">
    <property type="match status" value="1"/>
</dbReference>
<evidence type="ECO:0000256" key="12">
    <source>
        <dbReference type="PROSITE-ProRule" id="PRU00560"/>
    </source>
</evidence>
<dbReference type="GO" id="GO:0000725">
    <property type="term" value="P:recombinational repair"/>
    <property type="evidence" value="ECO:0007669"/>
    <property type="project" value="TreeGrafter"/>
</dbReference>
<comment type="caution">
    <text evidence="15">The sequence shown here is derived from an EMBL/GenBank/DDBJ whole genome shotgun (WGS) entry which is preliminary data.</text>
</comment>
<evidence type="ECO:0000256" key="4">
    <source>
        <dbReference type="ARBA" id="ARBA00022806"/>
    </source>
</evidence>
<keyword evidence="2 12" id="KW-0547">Nucleotide-binding</keyword>
<evidence type="ECO:0000256" key="7">
    <source>
        <dbReference type="ARBA" id="ARBA00023235"/>
    </source>
</evidence>
<dbReference type="GO" id="GO:0005829">
    <property type="term" value="C:cytosol"/>
    <property type="evidence" value="ECO:0007669"/>
    <property type="project" value="TreeGrafter"/>
</dbReference>
<proteinExistence type="inferred from homology"/>
<dbReference type="InterPro" id="IPR027417">
    <property type="entry name" value="P-loop_NTPase"/>
</dbReference>
<gene>
    <name evidence="15" type="primary">pcrA_1</name>
    <name evidence="15" type="ORF">Pla144_14550</name>
</gene>
<dbReference type="EC" id="5.6.2.4" evidence="9"/>
<comment type="catalytic activity">
    <reaction evidence="8">
        <text>Couples ATP hydrolysis with the unwinding of duplex DNA by translocating in the 3'-5' direction.</text>
        <dbReference type="EC" id="5.6.2.4"/>
    </reaction>
</comment>
<dbReference type="GO" id="GO:0033202">
    <property type="term" value="C:DNA helicase complex"/>
    <property type="evidence" value="ECO:0007669"/>
    <property type="project" value="TreeGrafter"/>
</dbReference>
<reference evidence="15 16" key="1">
    <citation type="submission" date="2019-02" db="EMBL/GenBank/DDBJ databases">
        <title>Deep-cultivation of Planctomycetes and their phenomic and genomic characterization uncovers novel biology.</title>
        <authorList>
            <person name="Wiegand S."/>
            <person name="Jogler M."/>
            <person name="Boedeker C."/>
            <person name="Pinto D."/>
            <person name="Vollmers J."/>
            <person name="Rivas-Marin E."/>
            <person name="Kohn T."/>
            <person name="Peeters S.H."/>
            <person name="Heuer A."/>
            <person name="Rast P."/>
            <person name="Oberbeckmann S."/>
            <person name="Bunk B."/>
            <person name="Jeske O."/>
            <person name="Meyerdierks A."/>
            <person name="Storesund J.E."/>
            <person name="Kallscheuer N."/>
            <person name="Luecker S."/>
            <person name="Lage O.M."/>
            <person name="Pohl T."/>
            <person name="Merkel B.J."/>
            <person name="Hornburger P."/>
            <person name="Mueller R.-W."/>
            <person name="Bruemmer F."/>
            <person name="Labrenz M."/>
            <person name="Spormann A.M."/>
            <person name="Op Den Camp H."/>
            <person name="Overmann J."/>
            <person name="Amann R."/>
            <person name="Jetten M.S.M."/>
            <person name="Mascher T."/>
            <person name="Medema M.H."/>
            <person name="Devos D.P."/>
            <person name="Kaster A.-K."/>
            <person name="Ovreas L."/>
            <person name="Rohde M."/>
            <person name="Galperin M.Y."/>
            <person name="Jogler C."/>
        </authorList>
    </citation>
    <scope>NUCLEOTIDE SEQUENCE [LARGE SCALE GENOMIC DNA]</scope>
    <source>
        <strain evidence="15 16">Pla144</strain>
    </source>
</reference>
<keyword evidence="16" id="KW-1185">Reference proteome</keyword>
<dbReference type="OrthoDB" id="9810135at2"/>
<dbReference type="RefSeq" id="WP_146449352.1">
    <property type="nucleotide sequence ID" value="NZ_SJPS01000002.1"/>
</dbReference>
<dbReference type="FunFam" id="1.10.486.10:FF:000003">
    <property type="entry name" value="ATP-dependent DNA helicase"/>
    <property type="match status" value="1"/>
</dbReference>
<dbReference type="PANTHER" id="PTHR11070:SF2">
    <property type="entry name" value="ATP-DEPENDENT DNA HELICASE SRS2"/>
    <property type="match status" value="1"/>
</dbReference>
<keyword evidence="5 12" id="KW-0067">ATP-binding</keyword>
<sequence length="774" mass="86293">MDPLFEALNPAQCEAVRHVEGPMLVLAGPGSGKTRVVTHRIAHLLREGIPASQLLALTFTNKASAEMHQRVEELAPGERVWVSTFHRFGARLLRHYSELVGLTPNFTIYDTADAKQTLSRVIDAGRVNTLHYTPDRIAHAISDAKNKLITADKFEPRPGSPLSQIVAEVYPAYQKRLIASSAVDFDDLLLHVAQLLYQSPEVRAELDERFRYLLVDEYQDTNHVQYVMLRALSVDYPNLAVTGDPDQSIYGWRGADIKNILQFENDFPQVKVVRLEQNYRSSKRILRVADDLIQHNLRRKQKSLFTDNAEGPAVRLVEFASQDAESTGIAASIAEAIEAGQRRASDFAILYRVNALSRSLERGLREAGVPYQIIRGQEFYGRKEIKDVLAYCQLINNPRDDQAVLRTINTPTRGIGRKTVDLLSDHAYREGIPLLDAAREASSIAGIAARSAKKVAVYVALMDHLCELANGDLEEILGTVLEESGYRASLSESDSEEDLNRLANIEELLTDARQFDEQNPGGGQLETYLENAWLVNETDDWESETDKVTLMTLHAAKGLEFPVVFIIAIEHGLLPHERSTSDEAQLEEERRLAFVGITRAKEELQLSYAIERDFRGQRRHTVPSSFLMEIPRDALELVTSSPDMENWHDESWLDEEQEYAEEDQSDEFADVSFDFGAAAEPKAESPAEKSADWPTVAGQITTAAALAGVVQDSEPRVSPDAFAQGMTVVHPKHGVGKIVALSGSGKNRRATVRFVTVGEKRFILAYSPLRPAGK</sequence>
<evidence type="ECO:0000256" key="5">
    <source>
        <dbReference type="ARBA" id="ARBA00022840"/>
    </source>
</evidence>
<evidence type="ECO:0000313" key="16">
    <source>
        <dbReference type="Proteomes" id="UP000318437"/>
    </source>
</evidence>
<dbReference type="GO" id="GO:0016887">
    <property type="term" value="F:ATP hydrolysis activity"/>
    <property type="evidence" value="ECO:0007669"/>
    <property type="project" value="RHEA"/>
</dbReference>
<dbReference type="EMBL" id="SJPS01000002">
    <property type="protein sequence ID" value="TWU28168.1"/>
    <property type="molecule type" value="Genomic_DNA"/>
</dbReference>
<keyword evidence="4 12" id="KW-0347">Helicase</keyword>
<dbReference type="CDD" id="cd18807">
    <property type="entry name" value="SF1_C_UvrD"/>
    <property type="match status" value="1"/>
</dbReference>
<dbReference type="Gene3D" id="3.40.50.300">
    <property type="entry name" value="P-loop containing nucleotide triphosphate hydrolases"/>
    <property type="match status" value="2"/>
</dbReference>
<dbReference type="SUPFAM" id="SSF52540">
    <property type="entry name" value="P-loop containing nucleoside triphosphate hydrolases"/>
    <property type="match status" value="1"/>
</dbReference>
<evidence type="ECO:0000256" key="6">
    <source>
        <dbReference type="ARBA" id="ARBA00023125"/>
    </source>
</evidence>
<evidence type="ECO:0000256" key="11">
    <source>
        <dbReference type="ARBA" id="ARBA00048988"/>
    </source>
</evidence>
<protein>
    <recommendedName>
        <fullName evidence="9">DNA 3'-5' helicase</fullName>
        <ecNumber evidence="9">5.6.2.4</ecNumber>
    </recommendedName>
    <alternativeName>
        <fullName evidence="10">DNA 3'-5' helicase II</fullName>
    </alternativeName>
</protein>
<feature type="domain" description="UvrD-like helicase C-terminal" evidence="14">
    <location>
        <begin position="283"/>
        <end position="558"/>
    </location>
</feature>
<evidence type="ECO:0000256" key="3">
    <source>
        <dbReference type="ARBA" id="ARBA00022801"/>
    </source>
</evidence>
<keyword evidence="3 12" id="KW-0378">Hydrolase</keyword>
<dbReference type="InterPro" id="IPR000212">
    <property type="entry name" value="DNA_helicase_UvrD/REP"/>
</dbReference>
<evidence type="ECO:0000256" key="8">
    <source>
        <dbReference type="ARBA" id="ARBA00034617"/>
    </source>
</evidence>
<dbReference type="GO" id="GO:0043138">
    <property type="term" value="F:3'-5' DNA helicase activity"/>
    <property type="evidence" value="ECO:0007669"/>
    <property type="project" value="UniProtKB-EC"/>
</dbReference>
<organism evidence="15 16">
    <name type="scientific">Bythopirellula polymerisocia</name>
    <dbReference type="NCBI Taxonomy" id="2528003"/>
    <lineage>
        <taxon>Bacteria</taxon>
        <taxon>Pseudomonadati</taxon>
        <taxon>Planctomycetota</taxon>
        <taxon>Planctomycetia</taxon>
        <taxon>Pirellulales</taxon>
        <taxon>Lacipirellulaceae</taxon>
        <taxon>Bythopirellula</taxon>
    </lineage>
</organism>
<dbReference type="Pfam" id="PF21196">
    <property type="entry name" value="PcrA_UvrD_tudor"/>
    <property type="match status" value="1"/>
</dbReference>
<dbReference type="AlphaFoldDB" id="A0A5C6CUR9"/>
<feature type="domain" description="UvrD-like helicase ATP-binding" evidence="13">
    <location>
        <begin position="6"/>
        <end position="282"/>
    </location>
</feature>
<keyword evidence="6" id="KW-0238">DNA-binding</keyword>
<evidence type="ECO:0000256" key="10">
    <source>
        <dbReference type="ARBA" id="ARBA00034923"/>
    </source>
</evidence>
<feature type="binding site" evidence="12">
    <location>
        <begin position="27"/>
        <end position="34"/>
    </location>
    <ligand>
        <name>ATP</name>
        <dbReference type="ChEBI" id="CHEBI:30616"/>
    </ligand>
</feature>